<accession>A0A0N9WI44</accession>
<evidence type="ECO:0000313" key="1">
    <source>
        <dbReference type="EMBL" id="ALI04419.1"/>
    </source>
</evidence>
<protein>
    <submittedName>
        <fullName evidence="1">Uncharacterized protein</fullName>
    </submittedName>
</protein>
<gene>
    <name evidence="1" type="ORF">AO353_26405</name>
</gene>
<reference evidence="1 2" key="2">
    <citation type="journal article" date="2018" name="Nature">
        <title>Mutant phenotypes for thousands of bacterial genes of unknown function.</title>
        <authorList>
            <person name="Price M.N."/>
            <person name="Wetmore K.M."/>
            <person name="Waters R.J."/>
            <person name="Callaghan M."/>
            <person name="Ray J."/>
            <person name="Liu H."/>
            <person name="Kuehl J.V."/>
            <person name="Melnyk R.A."/>
            <person name="Lamson J.S."/>
            <person name="Suh Y."/>
            <person name="Carlson H.K."/>
            <person name="Esquivel Z."/>
            <person name="Sadeeshkumar H."/>
            <person name="Chakraborty R."/>
            <person name="Zane G.M."/>
            <person name="Rubin B.E."/>
            <person name="Wall J.D."/>
            <person name="Visel A."/>
            <person name="Bristow J."/>
            <person name="Blow M.J."/>
            <person name="Arkin A.P."/>
            <person name="Deutschbauer A.M."/>
        </authorList>
    </citation>
    <scope>NUCLEOTIDE SEQUENCE [LARGE SCALE GENOMIC DNA]</scope>
    <source>
        <strain evidence="1 2">FW300-N2E3</strain>
    </source>
</reference>
<evidence type="ECO:0000313" key="2">
    <source>
        <dbReference type="Proteomes" id="UP000066487"/>
    </source>
</evidence>
<reference evidence="2" key="1">
    <citation type="submission" date="2015-09" db="EMBL/GenBank/DDBJ databases">
        <title>Whole genome sequence of Pseudomonas fluorescens FW300-N2E3.</title>
        <authorList>
            <person name="Ray J."/>
            <person name="Melnyk R."/>
            <person name="Deutschbauer A."/>
        </authorList>
    </citation>
    <scope>NUCLEOTIDE SEQUENCE [LARGE SCALE GENOMIC DNA]</scope>
    <source>
        <strain evidence="2">FW300-N2E3</strain>
    </source>
</reference>
<sequence length="77" mass="8503">MNVQQRNHQTAITWIEGEIGNMVRDLGKANASSAATSAITLAFLLHVISEDEHREYRARIDQIYATYNASLKQGAAA</sequence>
<name>A0A0N9WI44_PSEFL</name>
<proteinExistence type="predicted"/>
<dbReference type="OrthoDB" id="6933281at2"/>
<dbReference type="RefSeq" id="WP_054597621.1">
    <property type="nucleotide sequence ID" value="NZ_CP012830.1"/>
</dbReference>
<dbReference type="Proteomes" id="UP000066487">
    <property type="component" value="Chromosome"/>
</dbReference>
<dbReference type="AlphaFoldDB" id="A0A0N9WI44"/>
<dbReference type="EMBL" id="CP012830">
    <property type="protein sequence ID" value="ALI04419.1"/>
    <property type="molecule type" value="Genomic_DNA"/>
</dbReference>
<organism evidence="1 2">
    <name type="scientific">Pseudomonas fluorescens</name>
    <dbReference type="NCBI Taxonomy" id="294"/>
    <lineage>
        <taxon>Bacteria</taxon>
        <taxon>Pseudomonadati</taxon>
        <taxon>Pseudomonadota</taxon>
        <taxon>Gammaproteobacteria</taxon>
        <taxon>Pseudomonadales</taxon>
        <taxon>Pseudomonadaceae</taxon>
        <taxon>Pseudomonas</taxon>
    </lineage>
</organism>